<dbReference type="InterPro" id="IPR048395">
    <property type="entry name" value="Glyco_hydro_31_C"/>
</dbReference>
<dbReference type="Pfam" id="PF01055">
    <property type="entry name" value="Glyco_hydro_31_2nd"/>
    <property type="match status" value="1"/>
</dbReference>
<protein>
    <recommendedName>
        <fullName evidence="3">alpha-glucosidase</fullName>
        <ecNumber evidence="3">3.2.1.20</ecNumber>
    </recommendedName>
</protein>
<dbReference type="Gene3D" id="2.60.40.4040">
    <property type="match status" value="1"/>
</dbReference>
<feature type="domain" description="Glycosyl hydrolase family 31 C-terminal" evidence="6">
    <location>
        <begin position="312"/>
        <end position="386"/>
    </location>
</feature>
<keyword evidence="4" id="KW-0378">Hydrolase</keyword>
<reference evidence="7 8" key="1">
    <citation type="submission" date="2023-08" db="EMBL/GenBank/DDBJ databases">
        <title>Black Yeasts Isolated from many extreme environments.</title>
        <authorList>
            <person name="Coleine C."/>
            <person name="Stajich J.E."/>
            <person name="Selbmann L."/>
        </authorList>
    </citation>
    <scope>NUCLEOTIDE SEQUENCE [LARGE SCALE GENOMIC DNA]</scope>
    <source>
        <strain evidence="7 8">CCFEE 5386</strain>
    </source>
</reference>
<dbReference type="SUPFAM" id="SSF51445">
    <property type="entry name" value="(Trans)glycosidases"/>
    <property type="match status" value="1"/>
</dbReference>
<dbReference type="InterPro" id="IPR017853">
    <property type="entry name" value="GH"/>
</dbReference>
<accession>A0ABR0L941</accession>
<sequence>MDSPRASEALMEFAEKLTKYDIPCSGFQMSSGYTMSEEEPRSRNVFTWNKHRFPDPKGFCDEYHRRGIRLIANIKPYVLANHPKYDDLAKEGAFFTDPRTGKTGVARLWSAGGGTSGEGGHVDFTSKAGYDFWYNGVKELRKVGMDCMWNDNNEYLLPSDNWQLALESSATTEGTIPDTDPDRKDTGLWGRALHTELMGKSSHDALLEVVPHERPFVLTRSATAGTMRYASSTWSGDNVTSWDGMRGANALSLNAGMSLLQCYGHDIGGFEGPQPSPELLLRWVQLGCHSPRFAINCYKTGNDSFAGDLLKDGETQYWLGDTLLIGGVYEPGVREAKVYLPKKGSADPGFLNTNAPYQHLPAGAWHTIASPWKGSIPVIARIGCIVPVGKDHQVVAPGDKTNEANLPADDMRAVEIFPTPGDMSDGRTWYSSTWLEDDGISPPPVKVAQFTFSYTASGTEVSIRFQKDIRAFEPPWVKKGLTVILPVGDGRVVVSDYGDAIEARGQDEGGRRRFHIVAADQ</sequence>
<comment type="similarity">
    <text evidence="2 4">Belongs to the glycosyl hydrolase 31 family.</text>
</comment>
<dbReference type="PANTHER" id="PTHR22762">
    <property type="entry name" value="ALPHA-GLUCOSIDASE"/>
    <property type="match status" value="1"/>
</dbReference>
<dbReference type="Proteomes" id="UP001308179">
    <property type="component" value="Unassembled WGS sequence"/>
</dbReference>
<evidence type="ECO:0000313" key="8">
    <source>
        <dbReference type="Proteomes" id="UP001308179"/>
    </source>
</evidence>
<dbReference type="PANTHER" id="PTHR22762:SF165">
    <property type="entry name" value="PUTATIVE (AFU_ORTHOLOGUE AFUA_1G06560)-RELATED"/>
    <property type="match status" value="1"/>
</dbReference>
<evidence type="ECO:0000313" key="7">
    <source>
        <dbReference type="EMBL" id="KAK5145358.1"/>
    </source>
</evidence>
<keyword evidence="8" id="KW-1185">Reference proteome</keyword>
<name>A0ABR0L941_9PEZI</name>
<organism evidence="7 8">
    <name type="scientific">Rachicladosporium monterosium</name>
    <dbReference type="NCBI Taxonomy" id="1507873"/>
    <lineage>
        <taxon>Eukaryota</taxon>
        <taxon>Fungi</taxon>
        <taxon>Dikarya</taxon>
        <taxon>Ascomycota</taxon>
        <taxon>Pezizomycotina</taxon>
        <taxon>Dothideomycetes</taxon>
        <taxon>Dothideomycetidae</taxon>
        <taxon>Cladosporiales</taxon>
        <taxon>Cladosporiaceae</taxon>
        <taxon>Rachicladosporium</taxon>
    </lineage>
</organism>
<evidence type="ECO:0000256" key="4">
    <source>
        <dbReference type="RuleBase" id="RU361185"/>
    </source>
</evidence>
<evidence type="ECO:0000256" key="2">
    <source>
        <dbReference type="ARBA" id="ARBA00007806"/>
    </source>
</evidence>
<comment type="caution">
    <text evidence="7">The sequence shown here is derived from an EMBL/GenBank/DDBJ whole genome shotgun (WGS) entry which is preliminary data.</text>
</comment>
<comment type="catalytic activity">
    <reaction evidence="1">
        <text>Hydrolysis of terminal, non-reducing (1-&gt;4)-linked alpha-D-glucose residues with release of alpha-D-glucose.</text>
        <dbReference type="EC" id="3.2.1.20"/>
    </reaction>
</comment>
<gene>
    <name evidence="7" type="ORF">LTR32_002868</name>
</gene>
<dbReference type="EC" id="3.2.1.20" evidence="3"/>
<proteinExistence type="inferred from homology"/>
<dbReference type="EMBL" id="JAVRRR010000156">
    <property type="protein sequence ID" value="KAK5145358.1"/>
    <property type="molecule type" value="Genomic_DNA"/>
</dbReference>
<evidence type="ECO:0000259" key="5">
    <source>
        <dbReference type="Pfam" id="PF01055"/>
    </source>
</evidence>
<evidence type="ECO:0000259" key="6">
    <source>
        <dbReference type="Pfam" id="PF21365"/>
    </source>
</evidence>
<keyword evidence="4" id="KW-0326">Glycosidase</keyword>
<dbReference type="Gene3D" id="3.20.20.80">
    <property type="entry name" value="Glycosidases"/>
    <property type="match status" value="1"/>
</dbReference>
<dbReference type="Pfam" id="PF21365">
    <property type="entry name" value="Glyco_hydro_31_3rd"/>
    <property type="match status" value="1"/>
</dbReference>
<feature type="domain" description="Glycoside hydrolase family 31 TIM barrel" evidence="5">
    <location>
        <begin position="7"/>
        <end position="299"/>
    </location>
</feature>
<dbReference type="InterPro" id="IPR000322">
    <property type="entry name" value="Glyco_hydro_31_TIM"/>
</dbReference>
<evidence type="ECO:0000256" key="1">
    <source>
        <dbReference type="ARBA" id="ARBA00001657"/>
    </source>
</evidence>
<evidence type="ECO:0000256" key="3">
    <source>
        <dbReference type="ARBA" id="ARBA00012741"/>
    </source>
</evidence>